<dbReference type="PANTHER" id="PTHR43384">
    <property type="entry name" value="SEPTUM SITE-DETERMINING PROTEIN MIND HOMOLOG, CHLOROPLASTIC-RELATED"/>
    <property type="match status" value="1"/>
</dbReference>
<evidence type="ECO:0000256" key="2">
    <source>
        <dbReference type="ARBA" id="ARBA00022840"/>
    </source>
</evidence>
<dbReference type="InterPro" id="IPR050625">
    <property type="entry name" value="ParA/MinD_ATPase"/>
</dbReference>
<dbReference type="GO" id="GO:0009898">
    <property type="term" value="C:cytoplasmic side of plasma membrane"/>
    <property type="evidence" value="ECO:0007669"/>
    <property type="project" value="TreeGrafter"/>
</dbReference>
<protein>
    <submittedName>
        <fullName evidence="4">AAA domain-containing protein</fullName>
    </submittedName>
</protein>
<feature type="domain" description="AAA" evidence="3">
    <location>
        <begin position="12"/>
        <end position="156"/>
    </location>
</feature>
<dbReference type="Pfam" id="PF13614">
    <property type="entry name" value="AAA_31"/>
    <property type="match status" value="1"/>
</dbReference>
<keyword evidence="1" id="KW-0547">Nucleotide-binding</keyword>
<dbReference type="PANTHER" id="PTHR43384:SF6">
    <property type="entry name" value="SEPTUM SITE-DETERMINING PROTEIN MIND HOMOLOG, CHLOROPLASTIC"/>
    <property type="match status" value="1"/>
</dbReference>
<dbReference type="GO" id="GO:0016887">
    <property type="term" value="F:ATP hydrolysis activity"/>
    <property type="evidence" value="ECO:0007669"/>
    <property type="project" value="TreeGrafter"/>
</dbReference>
<dbReference type="STRING" id="660517.SAMN04487946_102340"/>
<dbReference type="InterPro" id="IPR027417">
    <property type="entry name" value="P-loop_NTPase"/>
</dbReference>
<proteinExistence type="predicted"/>
<keyword evidence="2" id="KW-0067">ATP-binding</keyword>
<evidence type="ECO:0000313" key="4">
    <source>
        <dbReference type="EMBL" id="SDX79114.1"/>
    </source>
</evidence>
<dbReference type="AlphaFoldDB" id="A0A1H3EMC8"/>
<keyword evidence="5" id="KW-1185">Reference proteome</keyword>
<organism evidence="4 5">
    <name type="scientific">Halobellus clavatus</name>
    <dbReference type="NCBI Taxonomy" id="660517"/>
    <lineage>
        <taxon>Archaea</taxon>
        <taxon>Methanobacteriati</taxon>
        <taxon>Methanobacteriota</taxon>
        <taxon>Stenosarchaea group</taxon>
        <taxon>Halobacteria</taxon>
        <taxon>Halobacteriales</taxon>
        <taxon>Haloferacaceae</taxon>
        <taxon>Halobellus</taxon>
    </lineage>
</organism>
<dbReference type="SUPFAM" id="SSF52540">
    <property type="entry name" value="P-loop containing nucleoside triphosphate hydrolases"/>
    <property type="match status" value="1"/>
</dbReference>
<dbReference type="GO" id="GO:0051782">
    <property type="term" value="P:negative regulation of cell division"/>
    <property type="evidence" value="ECO:0007669"/>
    <property type="project" value="TreeGrafter"/>
</dbReference>
<dbReference type="Proteomes" id="UP000199170">
    <property type="component" value="Unassembled WGS sequence"/>
</dbReference>
<evidence type="ECO:0000259" key="3">
    <source>
        <dbReference type="Pfam" id="PF13614"/>
    </source>
</evidence>
<evidence type="ECO:0000256" key="1">
    <source>
        <dbReference type="ARBA" id="ARBA00022741"/>
    </source>
</evidence>
<reference evidence="5" key="1">
    <citation type="submission" date="2016-10" db="EMBL/GenBank/DDBJ databases">
        <authorList>
            <person name="Varghese N."/>
            <person name="Submissions S."/>
        </authorList>
    </citation>
    <scope>NUCLEOTIDE SEQUENCE [LARGE SCALE GENOMIC DNA]</scope>
    <source>
        <strain evidence="5">CGMCC 1.10118</strain>
    </source>
</reference>
<dbReference type="Gene3D" id="3.40.50.300">
    <property type="entry name" value="P-loop containing nucleotide triphosphate hydrolases"/>
    <property type="match status" value="1"/>
</dbReference>
<sequence>MAERERPVVGFVGATGGAGTTRTVVEVAAALAADGQDVCVVDAAFATQGLADYLTGRLAPDVTALVTDDRDADLAAGLVDLDVDGAAGRLAALPANAPFERLARAKSVDAARALEARIETAAARFDHVLVDVPPIAANQAVAAVTVADSIAIVAPATERGAAATQRTHERLADVGVDAALVVSTRGAIETADVEIPTAAQADVSRPTGGEAEGAFGEAIDRVAAAVTGAELAPADDGGVLRTVGEYVGR</sequence>
<dbReference type="GO" id="GO:0005829">
    <property type="term" value="C:cytosol"/>
    <property type="evidence" value="ECO:0007669"/>
    <property type="project" value="TreeGrafter"/>
</dbReference>
<dbReference type="EMBL" id="FNPB01000002">
    <property type="protein sequence ID" value="SDX79114.1"/>
    <property type="molecule type" value="Genomic_DNA"/>
</dbReference>
<gene>
    <name evidence="4" type="ORF">SAMN04487946_102340</name>
</gene>
<dbReference type="InterPro" id="IPR025669">
    <property type="entry name" value="AAA_dom"/>
</dbReference>
<accession>A0A1H3EMC8</accession>
<dbReference type="GO" id="GO:0005524">
    <property type="term" value="F:ATP binding"/>
    <property type="evidence" value="ECO:0007669"/>
    <property type="project" value="UniProtKB-KW"/>
</dbReference>
<evidence type="ECO:0000313" key="5">
    <source>
        <dbReference type="Proteomes" id="UP000199170"/>
    </source>
</evidence>
<dbReference type="RefSeq" id="WP_089765885.1">
    <property type="nucleotide sequence ID" value="NZ_FNPB01000002.1"/>
</dbReference>
<name>A0A1H3EMC8_9EURY</name>
<dbReference type="OrthoDB" id="313523at2157"/>